<evidence type="ECO:0000313" key="4">
    <source>
        <dbReference type="EMBL" id="MBD7970312.1"/>
    </source>
</evidence>
<dbReference type="Gene3D" id="1.10.530.10">
    <property type="match status" value="1"/>
</dbReference>
<feature type="compositionally biased region" description="Basic and acidic residues" evidence="1">
    <location>
        <begin position="106"/>
        <end position="115"/>
    </location>
</feature>
<sequence>MGMNGGAGGSKPPGGNGTSNNSGRAAPKRPQSKATESTSAPLEAPKGGGDVKSKLSSGVRSGSPSSGINKLKDSDLPQSPDNSKSKTVTGSKNELKEPSGAVNAANKRESPDRTSAKSANGDPDTGTPGKRGENHGARGPSHFNNGGATSVNNANLGREKKDDLTGSNEVEQSNRDSKEKDLAASKNTETGSGKKDGLMDKAKGMTSNATGVDYSDKSMKDQLEHQAADVAMDSTPGLAQANSARKKLKEFNKQKKDAGGGDDGITNKVEDTADKAVDKGIKATKILAASAAGTNAAGQALMGLMMMKMLMMLKGVAVAAISKVAGVIGTVFNAVSSFFSGVLGVGTAIGNAITAGVVAVSITVTSALGYGVIEEMNLKDDSIGNCVPERTTVRAGSQDYLLDGELEIVREANAVKVWSVYERLGGSKEQTAAVLGNLQHESALDPTGVETIYNEPFQIGPRKQTAMSAGFLVSKIDAKYAAKYPAIKYVGIGIAQWTNGRNTLLVKYAQSRDANWYDFDTQIKFMLEGDDTLRQKQLIDFLHTPPSNVQKETERFMNTWIGLSSPNKSLSQRLKNSTNFMFVLERATADTAYADSILSDVNIGRAEGNSAVAAYYQDDGCGNAIKSHYGNQSIDGTGEVPADLVLVPWSRETLPASLRTYAKNPEDAGLAWGNATGWANGIIADQCAALAHSYFMRLYPDWNQGGKATERPYGDGKDVADGWAKHYDQTVSAIPASGAVFSDTTTSRYGHTGIVQHVFANGDILVNEQNIRGVSGRNAPGLSYSWSWRVIKKDRYEKAHWKFFKPANAVPQWTELDVY</sequence>
<dbReference type="PROSITE" id="PS50911">
    <property type="entry name" value="CHAP"/>
    <property type="match status" value="1"/>
</dbReference>
<evidence type="ECO:0000259" key="3">
    <source>
        <dbReference type="PROSITE" id="PS50911"/>
    </source>
</evidence>
<keyword evidence="5" id="KW-1185">Reference proteome</keyword>
<dbReference type="Gene3D" id="3.90.1720.10">
    <property type="entry name" value="endopeptidase domain like (from Nostoc punctiforme)"/>
    <property type="match status" value="1"/>
</dbReference>
<feature type="compositionally biased region" description="Basic and acidic residues" evidence="1">
    <location>
        <begin position="249"/>
        <end position="259"/>
    </location>
</feature>
<feature type="compositionally biased region" description="Basic and acidic residues" evidence="1">
    <location>
        <begin position="172"/>
        <end position="183"/>
    </location>
</feature>
<reference evidence="4 5" key="1">
    <citation type="submission" date="2020-08" db="EMBL/GenBank/DDBJ databases">
        <title>A Genomic Blueprint of the Chicken Gut Microbiome.</title>
        <authorList>
            <person name="Gilroy R."/>
            <person name="Ravi A."/>
            <person name="Getino M."/>
            <person name="Pursley I."/>
            <person name="Horton D.L."/>
            <person name="Alikhan N.-F."/>
            <person name="Baker D."/>
            <person name="Gharbi K."/>
            <person name="Hall N."/>
            <person name="Watson M."/>
            <person name="Adriaenssens E.M."/>
            <person name="Foster-Nyarko E."/>
            <person name="Jarju S."/>
            <person name="Secka A."/>
            <person name="Antonio M."/>
            <person name="Oren A."/>
            <person name="Chaudhuri R."/>
            <person name="La Ragione R.M."/>
            <person name="Hildebrand F."/>
            <person name="Pallen M.J."/>
        </authorList>
    </citation>
    <scope>NUCLEOTIDE SEQUENCE [LARGE SCALE GENOMIC DNA]</scope>
    <source>
        <strain evidence="4 5">Sa2BVA9</strain>
    </source>
</reference>
<feature type="region of interest" description="Disordered" evidence="1">
    <location>
        <begin position="1"/>
        <end position="222"/>
    </location>
</feature>
<name>A0ABR8T3F6_9BACL</name>
<protein>
    <submittedName>
        <fullName evidence="4">Phage tail lysozyme domain-containing protein</fullName>
    </submittedName>
</protein>
<dbReference type="RefSeq" id="WP_191803277.1">
    <property type="nucleotide sequence ID" value="NZ_JACSQL010000011.1"/>
</dbReference>
<feature type="compositionally biased region" description="Polar residues" evidence="1">
    <location>
        <begin position="76"/>
        <end position="92"/>
    </location>
</feature>
<evidence type="ECO:0000256" key="2">
    <source>
        <dbReference type="SAM" id="Phobius"/>
    </source>
</evidence>
<dbReference type="Pfam" id="PF18013">
    <property type="entry name" value="Phage_lysozyme2"/>
    <property type="match status" value="1"/>
</dbReference>
<organism evidence="4 5">
    <name type="scientific">Paenibacillus gallinarum</name>
    <dbReference type="NCBI Taxonomy" id="2762232"/>
    <lineage>
        <taxon>Bacteria</taxon>
        <taxon>Bacillati</taxon>
        <taxon>Bacillota</taxon>
        <taxon>Bacilli</taxon>
        <taxon>Bacillales</taxon>
        <taxon>Paenibacillaceae</taxon>
        <taxon>Paenibacillus</taxon>
    </lineage>
</organism>
<keyword evidence="2" id="KW-0812">Transmembrane</keyword>
<feature type="compositionally biased region" description="Gly residues" evidence="1">
    <location>
        <begin position="1"/>
        <end position="17"/>
    </location>
</feature>
<dbReference type="Proteomes" id="UP000608071">
    <property type="component" value="Unassembled WGS sequence"/>
</dbReference>
<evidence type="ECO:0000256" key="1">
    <source>
        <dbReference type="SAM" id="MobiDB-lite"/>
    </source>
</evidence>
<proteinExistence type="predicted"/>
<feature type="compositionally biased region" description="Basic and acidic residues" evidence="1">
    <location>
        <begin position="192"/>
        <end position="203"/>
    </location>
</feature>
<dbReference type="SUPFAM" id="SSF54001">
    <property type="entry name" value="Cysteine proteinases"/>
    <property type="match status" value="1"/>
</dbReference>
<accession>A0ABR8T3F6</accession>
<feature type="compositionally biased region" description="Polar residues" evidence="1">
    <location>
        <begin position="142"/>
        <end position="155"/>
    </location>
</feature>
<dbReference type="EMBL" id="JACSQL010000011">
    <property type="protein sequence ID" value="MBD7970312.1"/>
    <property type="molecule type" value="Genomic_DNA"/>
</dbReference>
<evidence type="ECO:0000313" key="5">
    <source>
        <dbReference type="Proteomes" id="UP000608071"/>
    </source>
</evidence>
<dbReference type="InterPro" id="IPR038765">
    <property type="entry name" value="Papain-like_cys_pep_sf"/>
</dbReference>
<feature type="region of interest" description="Disordered" evidence="1">
    <location>
        <begin position="242"/>
        <end position="268"/>
    </location>
</feature>
<dbReference type="InterPro" id="IPR007921">
    <property type="entry name" value="CHAP_dom"/>
</dbReference>
<feature type="transmembrane region" description="Helical" evidence="2">
    <location>
        <begin position="311"/>
        <end position="332"/>
    </location>
</feature>
<gene>
    <name evidence="4" type="ORF">H9647_19790</name>
</gene>
<feature type="compositionally biased region" description="Low complexity" evidence="1">
    <location>
        <begin position="54"/>
        <end position="67"/>
    </location>
</feature>
<dbReference type="Pfam" id="PF05257">
    <property type="entry name" value="CHAP"/>
    <property type="match status" value="1"/>
</dbReference>
<keyword evidence="2" id="KW-1133">Transmembrane helix</keyword>
<dbReference type="InterPro" id="IPR041219">
    <property type="entry name" value="Phage_lysozyme2"/>
</dbReference>
<feature type="domain" description="Peptidase C51" evidence="3">
    <location>
        <begin position="662"/>
        <end position="805"/>
    </location>
</feature>
<comment type="caution">
    <text evidence="4">The sequence shown here is derived from an EMBL/GenBank/DDBJ whole genome shotgun (WGS) entry which is preliminary data.</text>
</comment>
<keyword evidence="2" id="KW-0472">Membrane</keyword>